<organism evidence="1 2">
    <name type="scientific">Plasmodium yoelii yoelii</name>
    <dbReference type="NCBI Taxonomy" id="73239"/>
    <lineage>
        <taxon>Eukaryota</taxon>
        <taxon>Sar</taxon>
        <taxon>Alveolata</taxon>
        <taxon>Apicomplexa</taxon>
        <taxon>Aconoidasida</taxon>
        <taxon>Haemosporida</taxon>
        <taxon>Plasmodiidae</taxon>
        <taxon>Plasmodium</taxon>
        <taxon>Plasmodium (Vinckeia)</taxon>
    </lineage>
</organism>
<comment type="caution">
    <text evidence="1">The sequence shown here is derived from an EMBL/GenBank/DDBJ whole genome shotgun (WGS) entry which is preliminary data.</text>
</comment>
<dbReference type="EMBL" id="AABL01000430">
    <property type="protein sequence ID" value="EAA20948.1"/>
    <property type="molecule type" value="Genomic_DNA"/>
</dbReference>
<name>Q7RP61_PLAYO</name>
<dbReference type="Proteomes" id="UP000008553">
    <property type="component" value="Unassembled WGS sequence"/>
</dbReference>
<protein>
    <submittedName>
        <fullName evidence="1">Uncharacterized protein</fullName>
    </submittedName>
</protein>
<evidence type="ECO:0000313" key="2">
    <source>
        <dbReference type="Proteomes" id="UP000008553"/>
    </source>
</evidence>
<evidence type="ECO:0000313" key="1">
    <source>
        <dbReference type="EMBL" id="EAA20948.1"/>
    </source>
</evidence>
<reference evidence="1 2" key="1">
    <citation type="journal article" date="2002" name="Nature">
        <title>Genome sequence and comparative analysis of the model rodent malaria parasite Plasmodium yoelii yoelii.</title>
        <authorList>
            <person name="Carlton J.M."/>
            <person name="Angiuoli S.V."/>
            <person name="Suh B.B."/>
            <person name="Kooij T.W."/>
            <person name="Pertea M."/>
            <person name="Silva J.C."/>
            <person name="Ermolaeva M.D."/>
            <person name="Allen J.E."/>
            <person name="Selengut J.D."/>
            <person name="Koo H.L."/>
            <person name="Peterson J.D."/>
            <person name="Pop M."/>
            <person name="Kosack D.S."/>
            <person name="Shumway M.F."/>
            <person name="Bidwell S.L."/>
            <person name="Shallom S.J."/>
            <person name="van Aken S.E."/>
            <person name="Riedmuller S.B."/>
            <person name="Feldblyum T.V."/>
            <person name="Cho J.K."/>
            <person name="Quackenbush J."/>
            <person name="Sedegah M."/>
            <person name="Shoaibi A."/>
            <person name="Cummings L.M."/>
            <person name="Florens L."/>
            <person name="Yates J.R."/>
            <person name="Raine J.D."/>
            <person name="Sinden R.E."/>
            <person name="Harris M.A."/>
            <person name="Cunningham D.A."/>
            <person name="Preiser P.R."/>
            <person name="Bergman L.W."/>
            <person name="Vaidya A.B."/>
            <person name="van Lin L.H."/>
            <person name="Janse C.J."/>
            <person name="Waters A.P."/>
            <person name="Smith H.O."/>
            <person name="White O.R."/>
            <person name="Salzberg S.L."/>
            <person name="Venter J.C."/>
            <person name="Fraser C.M."/>
            <person name="Hoffman S.L."/>
            <person name="Gardner M.J."/>
            <person name="Carucci D.J."/>
        </authorList>
    </citation>
    <scope>NUCLEOTIDE SEQUENCE [LARGE SCALE GENOMIC DNA]</scope>
    <source>
        <strain evidence="1 2">17XNL</strain>
    </source>
</reference>
<sequence length="14" mass="1642">MYNSVCLITRLNSK</sequence>
<feature type="non-terminal residue" evidence="1">
    <location>
        <position position="14"/>
    </location>
</feature>
<keyword evidence="2" id="KW-1185">Reference proteome</keyword>
<gene>
    <name evidence="1" type="ORF">PY01599</name>
</gene>
<proteinExistence type="predicted"/>
<dbReference type="InParanoid" id="Q7RP61"/>
<dbReference type="PaxDb" id="73239-Q7RP61"/>
<accession>Q7RP61</accession>